<dbReference type="OrthoDB" id="511379at2"/>
<dbReference type="Proteomes" id="UP000185860">
    <property type="component" value="Unassembled WGS sequence"/>
</dbReference>
<dbReference type="RefSeq" id="WP_073596619.1">
    <property type="nucleotide sequence ID" value="NZ_MRCE01000043.1"/>
</dbReference>
<evidence type="ECO:0000256" key="1">
    <source>
        <dbReference type="SAM" id="MobiDB-lite"/>
    </source>
</evidence>
<feature type="signal peptide" evidence="2">
    <location>
        <begin position="1"/>
        <end position="30"/>
    </location>
</feature>
<evidence type="ECO:0000313" key="3">
    <source>
        <dbReference type="EMBL" id="OKH32038.1"/>
    </source>
</evidence>
<evidence type="ECO:0008006" key="5">
    <source>
        <dbReference type="Google" id="ProtNLM"/>
    </source>
</evidence>
<evidence type="ECO:0000313" key="4">
    <source>
        <dbReference type="Proteomes" id="UP000185860"/>
    </source>
</evidence>
<gene>
    <name evidence="3" type="ORF">NIES2119_27145</name>
</gene>
<keyword evidence="2" id="KW-0732">Signal</keyword>
<dbReference type="AlphaFoldDB" id="A0A1U7I6T9"/>
<proteinExistence type="predicted"/>
<accession>A0A1U7I6T9</accession>
<dbReference type="EMBL" id="MRCE01000043">
    <property type="protein sequence ID" value="OKH32038.1"/>
    <property type="molecule type" value="Genomic_DNA"/>
</dbReference>
<comment type="caution">
    <text evidence="3">The sequence shown here is derived from an EMBL/GenBank/DDBJ whole genome shotgun (WGS) entry which is preliminary data.</text>
</comment>
<name>A0A1U7I6T9_9CYAN</name>
<reference evidence="3 4" key="1">
    <citation type="submission" date="2016-11" db="EMBL/GenBank/DDBJ databases">
        <title>Draft Genome Sequences of Nine Cyanobacterial Strains from Diverse Habitats.</title>
        <authorList>
            <person name="Zhu T."/>
            <person name="Hou S."/>
            <person name="Lu X."/>
            <person name="Hess W.R."/>
        </authorList>
    </citation>
    <scope>NUCLEOTIDE SEQUENCE [LARGE SCALE GENOMIC DNA]</scope>
    <source>
        <strain evidence="3 4">IAM M-71</strain>
    </source>
</reference>
<feature type="region of interest" description="Disordered" evidence="1">
    <location>
        <begin position="44"/>
        <end position="74"/>
    </location>
</feature>
<evidence type="ECO:0000256" key="2">
    <source>
        <dbReference type="SAM" id="SignalP"/>
    </source>
</evidence>
<organism evidence="3 4">
    <name type="scientific">[Phormidium ambiguum] IAM M-71</name>
    <dbReference type="NCBI Taxonomy" id="454136"/>
    <lineage>
        <taxon>Bacteria</taxon>
        <taxon>Bacillati</taxon>
        <taxon>Cyanobacteriota</taxon>
        <taxon>Cyanophyceae</taxon>
        <taxon>Oscillatoriophycideae</taxon>
        <taxon>Aerosakkonematales</taxon>
        <taxon>Aerosakkonemataceae</taxon>
        <taxon>Floridanema</taxon>
    </lineage>
</organism>
<feature type="chain" id="PRO_5012911216" description="PBCV-specific basic adaptor domain-containing protein" evidence="2">
    <location>
        <begin position="31"/>
        <end position="166"/>
    </location>
</feature>
<sequence length="166" mass="18220">MVDNIQLKYKQLTKTVALFLITTLSAPLFASCAGSDTLNQPPVNNAPAGRQTNPVVNRPTPARPTPTQAKQGLSTGQKVAILAGAAALFYLYNQHKNKKEQGAKGRYYLSKNGRVYYRDAEGRAQWVTPPPGGIRVPEEQARQYQDFQGYNGRTTGRDLTDLVPAQ</sequence>
<protein>
    <recommendedName>
        <fullName evidence="5">PBCV-specific basic adaptor domain-containing protein</fullName>
    </recommendedName>
</protein>